<evidence type="ECO:0000313" key="3">
    <source>
        <dbReference type="EMBL" id="KAF5778271.1"/>
    </source>
</evidence>
<protein>
    <submittedName>
        <fullName evidence="3">Periplasmic binding protein-like I</fullName>
    </submittedName>
</protein>
<reference evidence="3" key="2">
    <citation type="submission" date="2020-06" db="EMBL/GenBank/DDBJ databases">
        <title>Helianthus annuus Genome sequencing and assembly Release 2.</title>
        <authorList>
            <person name="Gouzy J."/>
            <person name="Langlade N."/>
            <person name="Munos S."/>
        </authorList>
    </citation>
    <scope>NUCLEOTIDE SEQUENCE</scope>
    <source>
        <tissue evidence="3">Leaves</tissue>
    </source>
</reference>
<dbReference type="PANTHER" id="PTHR34836">
    <property type="entry name" value="OS06G0188250 PROTEIN"/>
    <property type="match status" value="1"/>
</dbReference>
<dbReference type="PANTHER" id="PTHR34836:SF9">
    <property type="entry name" value="RECEPTOR LIGAND BINDING REGION DOMAIN-CONTAINING PROTEIN"/>
    <property type="match status" value="1"/>
</dbReference>
<dbReference type="InterPro" id="IPR015683">
    <property type="entry name" value="Ionotropic_Glu_rcpt"/>
</dbReference>
<evidence type="ECO:0000259" key="2">
    <source>
        <dbReference type="Pfam" id="PF00497"/>
    </source>
</evidence>
<feature type="transmembrane region" description="Helical" evidence="1">
    <location>
        <begin position="316"/>
        <end position="335"/>
    </location>
</feature>
<keyword evidence="1" id="KW-1133">Transmembrane helix</keyword>
<dbReference type="SUPFAM" id="SSF53850">
    <property type="entry name" value="Periplasmic binding protein-like II"/>
    <property type="match status" value="1"/>
</dbReference>
<dbReference type="Gene3D" id="1.10.287.70">
    <property type="match status" value="1"/>
</dbReference>
<keyword evidence="4" id="KW-1185">Reference proteome</keyword>
<proteinExistence type="predicted"/>
<dbReference type="Gramene" id="mRNA:HanXRQr2_Chr12g0545541">
    <property type="protein sequence ID" value="mRNA:HanXRQr2_Chr12g0545541"/>
    <property type="gene ID" value="HanXRQr2_Chr12g0545541"/>
</dbReference>
<dbReference type="Gene3D" id="3.40.50.2300">
    <property type="match status" value="1"/>
</dbReference>
<keyword evidence="1" id="KW-0472">Membrane</keyword>
<sequence length="353" mass="40986">MEMTGDGYLWIATNGMTDLFHSINSTMISSLKGIVGVKTYFLENTSEFQHFRKRFHQKFISDYPEEEQNEPGIFAMQGYNSVRLLEKNFHKWKPISVTTVEIVNVIGKGYNSVYWTEGLGFSEKIEDDTNGATSIDNLGKALWPVQPWYADQGHPRNLMENSEKTMRVGIPDQSLFEQFVSVKFDIQKNEDVFDGFVVKVFDEMMRRMNQSYEPVRFSRSYDELVEAIQLKEFDAVAGDVTITEKRHKFVDFTQPYTESGLEMIVPVRSRLSNQPWLFLKPFTAEMWWLIAAITTYNGFVIWLIERSHNKSLQGPNIVTQIGIVFWLAFTSLFTLRGNLHIFAINNNVLFDFF</sequence>
<dbReference type="GO" id="GO:0038023">
    <property type="term" value="F:signaling receptor activity"/>
    <property type="evidence" value="ECO:0000318"/>
    <property type="project" value="GO_Central"/>
</dbReference>
<dbReference type="Pfam" id="PF00497">
    <property type="entry name" value="SBP_bac_3"/>
    <property type="match status" value="1"/>
</dbReference>
<dbReference type="Proteomes" id="UP000215914">
    <property type="component" value="Unassembled WGS sequence"/>
</dbReference>
<dbReference type="GO" id="GO:0005886">
    <property type="term" value="C:plasma membrane"/>
    <property type="evidence" value="ECO:0000318"/>
    <property type="project" value="GO_Central"/>
</dbReference>
<keyword evidence="1" id="KW-0812">Transmembrane</keyword>
<dbReference type="SUPFAM" id="SSF53822">
    <property type="entry name" value="Periplasmic binding protein-like I"/>
    <property type="match status" value="1"/>
</dbReference>
<dbReference type="InterPro" id="IPR001638">
    <property type="entry name" value="Solute-binding_3/MltF_N"/>
</dbReference>
<name>A0A9K3HH57_HELAN</name>
<reference evidence="3" key="1">
    <citation type="journal article" date="2017" name="Nature">
        <title>The sunflower genome provides insights into oil metabolism, flowering and Asterid evolution.</title>
        <authorList>
            <person name="Badouin H."/>
            <person name="Gouzy J."/>
            <person name="Grassa C.J."/>
            <person name="Murat F."/>
            <person name="Staton S.E."/>
            <person name="Cottret L."/>
            <person name="Lelandais-Briere C."/>
            <person name="Owens G.L."/>
            <person name="Carrere S."/>
            <person name="Mayjonade B."/>
            <person name="Legrand L."/>
            <person name="Gill N."/>
            <person name="Kane N.C."/>
            <person name="Bowers J.E."/>
            <person name="Hubner S."/>
            <person name="Bellec A."/>
            <person name="Berard A."/>
            <person name="Berges H."/>
            <person name="Blanchet N."/>
            <person name="Boniface M.C."/>
            <person name="Brunel D."/>
            <person name="Catrice O."/>
            <person name="Chaidir N."/>
            <person name="Claudel C."/>
            <person name="Donnadieu C."/>
            <person name="Faraut T."/>
            <person name="Fievet G."/>
            <person name="Helmstetter N."/>
            <person name="King M."/>
            <person name="Knapp S.J."/>
            <person name="Lai Z."/>
            <person name="Le Paslier M.C."/>
            <person name="Lippi Y."/>
            <person name="Lorenzon L."/>
            <person name="Mandel J.R."/>
            <person name="Marage G."/>
            <person name="Marchand G."/>
            <person name="Marquand E."/>
            <person name="Bret-Mestries E."/>
            <person name="Morien E."/>
            <person name="Nambeesan S."/>
            <person name="Nguyen T."/>
            <person name="Pegot-Espagnet P."/>
            <person name="Pouilly N."/>
            <person name="Raftis F."/>
            <person name="Sallet E."/>
            <person name="Schiex T."/>
            <person name="Thomas J."/>
            <person name="Vandecasteele C."/>
            <person name="Vares D."/>
            <person name="Vear F."/>
            <person name="Vautrin S."/>
            <person name="Crespi M."/>
            <person name="Mangin B."/>
            <person name="Burke J.M."/>
            <person name="Salse J."/>
            <person name="Munos S."/>
            <person name="Vincourt P."/>
            <person name="Rieseberg L.H."/>
            <person name="Langlade N.B."/>
        </authorList>
    </citation>
    <scope>NUCLEOTIDE SEQUENCE</scope>
    <source>
        <tissue evidence="3">Leaves</tissue>
    </source>
</reference>
<feature type="transmembrane region" description="Helical" evidence="1">
    <location>
        <begin position="286"/>
        <end position="304"/>
    </location>
</feature>
<comment type="caution">
    <text evidence="3">The sequence shown here is derived from an EMBL/GenBank/DDBJ whole genome shotgun (WGS) entry which is preliminary data.</text>
</comment>
<gene>
    <name evidence="3" type="ORF">HanXRQr2_Chr12g0545541</name>
</gene>
<accession>A0A9K3HH57</accession>
<organism evidence="3 4">
    <name type="scientific">Helianthus annuus</name>
    <name type="common">Common sunflower</name>
    <dbReference type="NCBI Taxonomy" id="4232"/>
    <lineage>
        <taxon>Eukaryota</taxon>
        <taxon>Viridiplantae</taxon>
        <taxon>Streptophyta</taxon>
        <taxon>Embryophyta</taxon>
        <taxon>Tracheophyta</taxon>
        <taxon>Spermatophyta</taxon>
        <taxon>Magnoliopsida</taxon>
        <taxon>eudicotyledons</taxon>
        <taxon>Gunneridae</taxon>
        <taxon>Pentapetalae</taxon>
        <taxon>asterids</taxon>
        <taxon>campanulids</taxon>
        <taxon>Asterales</taxon>
        <taxon>Asteraceae</taxon>
        <taxon>Asteroideae</taxon>
        <taxon>Heliantheae alliance</taxon>
        <taxon>Heliantheae</taxon>
        <taxon>Helianthus</taxon>
    </lineage>
</organism>
<evidence type="ECO:0000313" key="4">
    <source>
        <dbReference type="Proteomes" id="UP000215914"/>
    </source>
</evidence>
<evidence type="ECO:0000256" key="1">
    <source>
        <dbReference type="SAM" id="Phobius"/>
    </source>
</evidence>
<dbReference type="InterPro" id="IPR028082">
    <property type="entry name" value="Peripla_BP_I"/>
</dbReference>
<dbReference type="Gene3D" id="3.40.190.10">
    <property type="entry name" value="Periplasmic binding protein-like II"/>
    <property type="match status" value="1"/>
</dbReference>
<dbReference type="GO" id="GO:0015276">
    <property type="term" value="F:ligand-gated monoatomic ion channel activity"/>
    <property type="evidence" value="ECO:0000318"/>
    <property type="project" value="GO_Central"/>
</dbReference>
<feature type="domain" description="Solute-binding protein family 3/N-terminal" evidence="2">
    <location>
        <begin position="184"/>
        <end position="270"/>
    </location>
</feature>
<dbReference type="EMBL" id="MNCJ02000327">
    <property type="protein sequence ID" value="KAF5778271.1"/>
    <property type="molecule type" value="Genomic_DNA"/>
</dbReference>
<dbReference type="AlphaFoldDB" id="A0A9K3HH57"/>